<comment type="caution">
    <text evidence="2">The sequence shown here is derived from an EMBL/GenBank/DDBJ whole genome shotgun (WGS) entry which is preliminary data.</text>
</comment>
<sequence length="148" mass="16484">MRRFIQFFDSVSSSLPVLLLFAIMLVFASGKNLYGLLVLLICLGVIIGHCPRLFRSDRTVWRPQNVLRVSAIILILAPVSLFSPFDVFFRHGDELSLAVLPVAGGLSNIETLKSQGKQPLEDFIPILSSHSLPMFSKTKYGLVLVVPW</sequence>
<accession>A0A5C6CM22</accession>
<dbReference type="AlphaFoldDB" id="A0A5C6CM22"/>
<feature type="transmembrane region" description="Helical" evidence="1">
    <location>
        <begin position="7"/>
        <end position="27"/>
    </location>
</feature>
<dbReference type="EMBL" id="SJPS01000004">
    <property type="protein sequence ID" value="TWU25620.1"/>
    <property type="molecule type" value="Genomic_DNA"/>
</dbReference>
<feature type="transmembrane region" description="Helical" evidence="1">
    <location>
        <begin position="33"/>
        <end position="54"/>
    </location>
</feature>
<feature type="transmembrane region" description="Helical" evidence="1">
    <location>
        <begin position="66"/>
        <end position="85"/>
    </location>
</feature>
<proteinExistence type="predicted"/>
<organism evidence="2 3">
    <name type="scientific">Bythopirellula polymerisocia</name>
    <dbReference type="NCBI Taxonomy" id="2528003"/>
    <lineage>
        <taxon>Bacteria</taxon>
        <taxon>Pseudomonadati</taxon>
        <taxon>Planctomycetota</taxon>
        <taxon>Planctomycetia</taxon>
        <taxon>Pirellulales</taxon>
        <taxon>Lacipirellulaceae</taxon>
        <taxon>Bythopirellula</taxon>
    </lineage>
</organism>
<evidence type="ECO:0000313" key="3">
    <source>
        <dbReference type="Proteomes" id="UP000318437"/>
    </source>
</evidence>
<evidence type="ECO:0000256" key="1">
    <source>
        <dbReference type="SAM" id="Phobius"/>
    </source>
</evidence>
<protein>
    <submittedName>
        <fullName evidence="2">Uncharacterized protein</fullName>
    </submittedName>
</protein>
<gene>
    <name evidence="2" type="ORF">Pla144_28280</name>
</gene>
<name>A0A5C6CM22_9BACT</name>
<keyword evidence="1" id="KW-0812">Transmembrane</keyword>
<keyword evidence="3" id="KW-1185">Reference proteome</keyword>
<dbReference type="Proteomes" id="UP000318437">
    <property type="component" value="Unassembled WGS sequence"/>
</dbReference>
<reference evidence="2 3" key="1">
    <citation type="submission" date="2019-02" db="EMBL/GenBank/DDBJ databases">
        <title>Deep-cultivation of Planctomycetes and their phenomic and genomic characterization uncovers novel biology.</title>
        <authorList>
            <person name="Wiegand S."/>
            <person name="Jogler M."/>
            <person name="Boedeker C."/>
            <person name="Pinto D."/>
            <person name="Vollmers J."/>
            <person name="Rivas-Marin E."/>
            <person name="Kohn T."/>
            <person name="Peeters S.H."/>
            <person name="Heuer A."/>
            <person name="Rast P."/>
            <person name="Oberbeckmann S."/>
            <person name="Bunk B."/>
            <person name="Jeske O."/>
            <person name="Meyerdierks A."/>
            <person name="Storesund J.E."/>
            <person name="Kallscheuer N."/>
            <person name="Luecker S."/>
            <person name="Lage O.M."/>
            <person name="Pohl T."/>
            <person name="Merkel B.J."/>
            <person name="Hornburger P."/>
            <person name="Mueller R.-W."/>
            <person name="Bruemmer F."/>
            <person name="Labrenz M."/>
            <person name="Spormann A.M."/>
            <person name="Op Den Camp H."/>
            <person name="Overmann J."/>
            <person name="Amann R."/>
            <person name="Jetten M.S.M."/>
            <person name="Mascher T."/>
            <person name="Medema M.H."/>
            <person name="Devos D.P."/>
            <person name="Kaster A.-K."/>
            <person name="Ovreas L."/>
            <person name="Rohde M."/>
            <person name="Galperin M.Y."/>
            <person name="Jogler C."/>
        </authorList>
    </citation>
    <scope>NUCLEOTIDE SEQUENCE [LARGE SCALE GENOMIC DNA]</scope>
    <source>
        <strain evidence="2 3">Pla144</strain>
    </source>
</reference>
<keyword evidence="1" id="KW-0472">Membrane</keyword>
<keyword evidence="1" id="KW-1133">Transmembrane helix</keyword>
<evidence type="ECO:0000313" key="2">
    <source>
        <dbReference type="EMBL" id="TWU25620.1"/>
    </source>
</evidence>